<evidence type="ECO:0000256" key="6">
    <source>
        <dbReference type="ARBA" id="ARBA00023136"/>
    </source>
</evidence>
<dbReference type="InterPro" id="IPR037185">
    <property type="entry name" value="EmrE-like"/>
</dbReference>
<dbReference type="Proteomes" id="UP001221597">
    <property type="component" value="Chromosome"/>
</dbReference>
<organism evidence="9 10">
    <name type="scientific">Halobacillus naozhouensis</name>
    <dbReference type="NCBI Taxonomy" id="554880"/>
    <lineage>
        <taxon>Bacteria</taxon>
        <taxon>Bacillati</taxon>
        <taxon>Bacillota</taxon>
        <taxon>Bacilli</taxon>
        <taxon>Bacillales</taxon>
        <taxon>Bacillaceae</taxon>
        <taxon>Halobacillus</taxon>
    </lineage>
</organism>
<keyword evidence="3" id="KW-1003">Cell membrane</keyword>
<keyword evidence="5 8" id="KW-1133">Transmembrane helix</keyword>
<evidence type="ECO:0000313" key="10">
    <source>
        <dbReference type="Proteomes" id="UP001221597"/>
    </source>
</evidence>
<comment type="subcellular location">
    <subcellularLocation>
        <location evidence="1 7">Cell membrane</location>
        <topology evidence="1 7">Multi-pass membrane protein</topology>
    </subcellularLocation>
</comment>
<sequence>MLRYYILLSFSIILEVFGASFMKKSEGFTHLGATLIVIVSYSIALALYILLTKQHELGIVNALWAGGGTILVSVIGIALFQESISLIKIVGIVCIVLGVIGLNLPNQQNELRKAES</sequence>
<keyword evidence="2" id="KW-0813">Transport</keyword>
<dbReference type="PANTHER" id="PTHR30561:SF1">
    <property type="entry name" value="MULTIDRUG TRANSPORTER EMRE"/>
    <property type="match status" value="1"/>
</dbReference>
<feature type="transmembrane region" description="Helical" evidence="8">
    <location>
        <begin position="58"/>
        <end position="80"/>
    </location>
</feature>
<name>A0ABY8J4A5_9BACI</name>
<dbReference type="Pfam" id="PF00893">
    <property type="entry name" value="Multi_Drug_Res"/>
    <property type="match status" value="1"/>
</dbReference>
<dbReference type="SUPFAM" id="SSF103481">
    <property type="entry name" value="Multidrug resistance efflux transporter EmrE"/>
    <property type="match status" value="1"/>
</dbReference>
<evidence type="ECO:0000256" key="1">
    <source>
        <dbReference type="ARBA" id="ARBA00004651"/>
    </source>
</evidence>
<keyword evidence="4 7" id="KW-0812">Transmembrane</keyword>
<evidence type="ECO:0000256" key="5">
    <source>
        <dbReference type="ARBA" id="ARBA00022989"/>
    </source>
</evidence>
<dbReference type="EMBL" id="CP121671">
    <property type="protein sequence ID" value="WFT76452.1"/>
    <property type="molecule type" value="Genomic_DNA"/>
</dbReference>
<dbReference type="RefSeq" id="WP_283078406.1">
    <property type="nucleotide sequence ID" value="NZ_CP121671.1"/>
</dbReference>
<evidence type="ECO:0000256" key="8">
    <source>
        <dbReference type="SAM" id="Phobius"/>
    </source>
</evidence>
<evidence type="ECO:0000256" key="7">
    <source>
        <dbReference type="RuleBase" id="RU003942"/>
    </source>
</evidence>
<dbReference type="PANTHER" id="PTHR30561">
    <property type="entry name" value="SMR FAMILY PROTON-DEPENDENT DRUG EFFLUX TRANSPORTER SUGE"/>
    <property type="match status" value="1"/>
</dbReference>
<evidence type="ECO:0000256" key="4">
    <source>
        <dbReference type="ARBA" id="ARBA00022692"/>
    </source>
</evidence>
<reference evidence="9 10" key="1">
    <citation type="submission" date="2023-04" db="EMBL/GenBank/DDBJ databases">
        <title>Genome sequence of Halobacillus naozhouensis KACC 21980.</title>
        <authorList>
            <person name="Kim S."/>
            <person name="Heo J."/>
            <person name="Kwon S.-W."/>
        </authorList>
    </citation>
    <scope>NUCLEOTIDE SEQUENCE [LARGE SCALE GENOMIC DNA]</scope>
    <source>
        <strain evidence="9 10">KCTC 13234</strain>
    </source>
</reference>
<evidence type="ECO:0000256" key="3">
    <source>
        <dbReference type="ARBA" id="ARBA00022475"/>
    </source>
</evidence>
<protein>
    <submittedName>
        <fullName evidence="9">Multidrug efflux SMR transporter</fullName>
    </submittedName>
</protein>
<keyword evidence="6 8" id="KW-0472">Membrane</keyword>
<evidence type="ECO:0000256" key="2">
    <source>
        <dbReference type="ARBA" id="ARBA00022448"/>
    </source>
</evidence>
<feature type="transmembrane region" description="Helical" evidence="8">
    <location>
        <begin position="86"/>
        <end position="104"/>
    </location>
</feature>
<accession>A0ABY8J4A5</accession>
<comment type="similarity">
    <text evidence="7">Belongs to the drug/metabolite transporter (DMT) superfamily. Small multidrug resistance (SMR) (TC 2.A.7.1) family.</text>
</comment>
<evidence type="ECO:0000313" key="9">
    <source>
        <dbReference type="EMBL" id="WFT76452.1"/>
    </source>
</evidence>
<feature type="transmembrane region" description="Helical" evidence="8">
    <location>
        <begin position="28"/>
        <end position="51"/>
    </location>
</feature>
<proteinExistence type="inferred from homology"/>
<gene>
    <name evidence="9" type="ORF">P9989_08840</name>
</gene>
<keyword evidence="10" id="KW-1185">Reference proteome</keyword>
<dbReference type="Gene3D" id="1.10.3730.20">
    <property type="match status" value="1"/>
</dbReference>
<dbReference type="InterPro" id="IPR045324">
    <property type="entry name" value="Small_multidrug_res"/>
</dbReference>
<dbReference type="InterPro" id="IPR000390">
    <property type="entry name" value="Small_drug/metabolite_transptr"/>
</dbReference>